<gene>
    <name evidence="2" type="ORF">CAEBREN_18831</name>
</gene>
<dbReference type="OrthoDB" id="5786541at2759"/>
<keyword evidence="3" id="KW-1185">Reference proteome</keyword>
<proteinExistence type="predicted"/>
<dbReference type="eggNOG" id="KOG0611">
    <property type="taxonomic scope" value="Eukaryota"/>
</dbReference>
<evidence type="ECO:0000256" key="1">
    <source>
        <dbReference type="SAM" id="MobiDB-lite"/>
    </source>
</evidence>
<feature type="compositionally biased region" description="Basic and acidic residues" evidence="1">
    <location>
        <begin position="126"/>
        <end position="140"/>
    </location>
</feature>
<protein>
    <recommendedName>
        <fullName evidence="4">Protein kinase domain-containing protein</fullName>
    </recommendedName>
</protein>
<dbReference type="Proteomes" id="UP000008068">
    <property type="component" value="Unassembled WGS sequence"/>
</dbReference>
<organism evidence="3">
    <name type="scientific">Caenorhabditis brenneri</name>
    <name type="common">Nematode worm</name>
    <dbReference type="NCBI Taxonomy" id="135651"/>
    <lineage>
        <taxon>Eukaryota</taxon>
        <taxon>Metazoa</taxon>
        <taxon>Ecdysozoa</taxon>
        <taxon>Nematoda</taxon>
        <taxon>Chromadorea</taxon>
        <taxon>Rhabditida</taxon>
        <taxon>Rhabditina</taxon>
        <taxon>Rhabditomorpha</taxon>
        <taxon>Rhabditoidea</taxon>
        <taxon>Rhabditidae</taxon>
        <taxon>Peloderinae</taxon>
        <taxon>Caenorhabditis</taxon>
    </lineage>
</organism>
<feature type="region of interest" description="Disordered" evidence="1">
    <location>
        <begin position="126"/>
        <end position="202"/>
    </location>
</feature>
<feature type="region of interest" description="Disordered" evidence="1">
    <location>
        <begin position="37"/>
        <end position="93"/>
    </location>
</feature>
<feature type="compositionally biased region" description="Basic and acidic residues" evidence="1">
    <location>
        <begin position="173"/>
        <end position="185"/>
    </location>
</feature>
<evidence type="ECO:0000313" key="2">
    <source>
        <dbReference type="EMBL" id="EGT51282.1"/>
    </source>
</evidence>
<reference evidence="3" key="1">
    <citation type="submission" date="2011-07" db="EMBL/GenBank/DDBJ databases">
        <authorList>
            <consortium name="Caenorhabditis brenneri Sequencing and Analysis Consortium"/>
            <person name="Wilson R.K."/>
        </authorList>
    </citation>
    <scope>NUCLEOTIDE SEQUENCE [LARGE SCALE GENOMIC DNA]</scope>
    <source>
        <strain evidence="3">PB2801</strain>
    </source>
</reference>
<dbReference type="InParanoid" id="G0PCS2"/>
<dbReference type="AlphaFoldDB" id="G0PCS2"/>
<dbReference type="EMBL" id="GL380251">
    <property type="protein sequence ID" value="EGT51282.1"/>
    <property type="molecule type" value="Genomic_DNA"/>
</dbReference>
<accession>G0PCS2</accession>
<dbReference type="HOGENOM" id="CLU_746454_0_0_1"/>
<dbReference type="STRING" id="135651.G0PCS2"/>
<feature type="region of interest" description="Disordered" evidence="1">
    <location>
        <begin position="233"/>
        <end position="294"/>
    </location>
</feature>
<feature type="compositionally biased region" description="Polar residues" evidence="1">
    <location>
        <begin position="37"/>
        <end position="47"/>
    </location>
</feature>
<evidence type="ECO:0008006" key="4">
    <source>
        <dbReference type="Google" id="ProtNLM"/>
    </source>
</evidence>
<evidence type="ECO:0000313" key="3">
    <source>
        <dbReference type="Proteomes" id="UP000008068"/>
    </source>
</evidence>
<name>G0PCS2_CAEBE</name>
<sequence length="371" mass="40967">MSSKKRYGTYGRAITSPALLSSSVGWTRPDATSQIDRLRSQATSVVSSPPPHEYAVPHAFGGGNSNGTLTSRPPADPKQPQRSRAERLRHRISERRTNAYMIPPSSTSGRDVAIDALMNKYLNKSKENLDDGRKSRESSRAQELLARSNREMSPTIDSLMKRYGNQNNSSSHRIKDSTVSRRESMEVTENNENSRSLDNKSCKEARLSGSDVRIKWEVTNTEVKPTSSVKRFSVTIDPSGGRMPVGNSGSRSGRLARISQSNIRPFGSNGGGATNSYGPGTHPMSGGEPCSPTKKEKHRFEITKKLGSGTYGKVSLAYDHKFDREVCSLFSKHLAYSQRCVNLLFIVNDFTSLGIELKSIFSFFFVGTKKN</sequence>